<dbReference type="Proteomes" id="UP000292052">
    <property type="component" value="Unassembled WGS sequence"/>
</dbReference>
<gene>
    <name evidence="1" type="ORF">BDFB_013479</name>
</gene>
<dbReference type="InterPro" id="IPR029058">
    <property type="entry name" value="AB_hydrolase_fold"/>
</dbReference>
<dbReference type="EMBL" id="QDEB01097389">
    <property type="protein sequence ID" value="RZC32436.1"/>
    <property type="molecule type" value="Genomic_DNA"/>
</dbReference>
<sequence length="111" mass="12996">MDNWATSMFTLMVLVVLVMVKKSNICFALARTVILERLIKLWTNFAKFGNPTPESSELLEYIIWPQLSTNNGDFLYLDIGDSMEVKNHPLKTYNRWNELYNSLGYDDLFTY</sequence>
<dbReference type="OrthoDB" id="6752441at2759"/>
<dbReference type="AlphaFoldDB" id="A0A482VIJ1"/>
<protein>
    <submittedName>
        <fullName evidence="1">COesterase domain containing protein</fullName>
    </submittedName>
</protein>
<organism evidence="1 2">
    <name type="scientific">Asbolus verrucosus</name>
    <name type="common">Desert ironclad beetle</name>
    <dbReference type="NCBI Taxonomy" id="1661398"/>
    <lineage>
        <taxon>Eukaryota</taxon>
        <taxon>Metazoa</taxon>
        <taxon>Ecdysozoa</taxon>
        <taxon>Arthropoda</taxon>
        <taxon>Hexapoda</taxon>
        <taxon>Insecta</taxon>
        <taxon>Pterygota</taxon>
        <taxon>Neoptera</taxon>
        <taxon>Endopterygota</taxon>
        <taxon>Coleoptera</taxon>
        <taxon>Polyphaga</taxon>
        <taxon>Cucujiformia</taxon>
        <taxon>Tenebrionidae</taxon>
        <taxon>Pimeliinae</taxon>
        <taxon>Asbolus</taxon>
    </lineage>
</organism>
<reference evidence="1 2" key="1">
    <citation type="submission" date="2017-03" db="EMBL/GenBank/DDBJ databases">
        <title>Genome of the blue death feigning beetle - Asbolus verrucosus.</title>
        <authorList>
            <person name="Rider S.D."/>
        </authorList>
    </citation>
    <scope>NUCLEOTIDE SEQUENCE [LARGE SCALE GENOMIC DNA]</scope>
    <source>
        <strain evidence="1">Butters</strain>
        <tissue evidence="1">Head and leg muscle</tissue>
    </source>
</reference>
<accession>A0A482VIJ1</accession>
<dbReference type="SUPFAM" id="SSF53474">
    <property type="entry name" value="alpha/beta-Hydrolases"/>
    <property type="match status" value="1"/>
</dbReference>
<proteinExistence type="predicted"/>
<dbReference type="STRING" id="1661398.A0A482VIJ1"/>
<keyword evidence="2" id="KW-1185">Reference proteome</keyword>
<evidence type="ECO:0000313" key="2">
    <source>
        <dbReference type="Proteomes" id="UP000292052"/>
    </source>
</evidence>
<dbReference type="Gene3D" id="3.40.50.1820">
    <property type="entry name" value="alpha/beta hydrolase"/>
    <property type="match status" value="1"/>
</dbReference>
<name>A0A482VIJ1_ASBVE</name>
<comment type="caution">
    <text evidence="1">The sequence shown here is derived from an EMBL/GenBank/DDBJ whole genome shotgun (WGS) entry which is preliminary data.</text>
</comment>
<evidence type="ECO:0000313" key="1">
    <source>
        <dbReference type="EMBL" id="RZC32436.1"/>
    </source>
</evidence>